<feature type="domain" description="Hermes trasposase DNA-binding" evidence="2">
    <location>
        <begin position="120"/>
        <end position="180"/>
    </location>
</feature>
<name>A0AAE1GRX5_9NEOP</name>
<accession>A0AAE1GRX5</accession>
<comment type="caution">
    <text evidence="3">The sequence shown here is derived from an EMBL/GenBank/DDBJ whole genome shotgun (WGS) entry which is preliminary data.</text>
</comment>
<reference evidence="3" key="1">
    <citation type="submission" date="2021-07" db="EMBL/GenBank/DDBJ databases">
        <authorList>
            <person name="Catto M.A."/>
            <person name="Jacobson A."/>
            <person name="Kennedy G."/>
            <person name="Labadie P."/>
            <person name="Hunt B.G."/>
            <person name="Srinivasan R."/>
        </authorList>
    </citation>
    <scope>NUCLEOTIDE SEQUENCE</scope>
    <source>
        <strain evidence="3">PL_HMW_Pooled</strain>
        <tissue evidence="3">Head</tissue>
    </source>
</reference>
<dbReference type="PANTHER" id="PTHR46169:SF17">
    <property type="entry name" value="HAT C-TERMINAL DIMERISATION DOMAIN-CONTAINING PROTEIN"/>
    <property type="match status" value="1"/>
</dbReference>
<dbReference type="GO" id="GO:0006357">
    <property type="term" value="P:regulation of transcription by RNA polymerase II"/>
    <property type="evidence" value="ECO:0007669"/>
    <property type="project" value="TreeGrafter"/>
</dbReference>
<dbReference type="AlphaFoldDB" id="A0AAE1GRX5"/>
<dbReference type="SUPFAM" id="SSF140996">
    <property type="entry name" value="Hermes dimerisation domain"/>
    <property type="match status" value="1"/>
</dbReference>
<dbReference type="SUPFAM" id="SSF53098">
    <property type="entry name" value="Ribonuclease H-like"/>
    <property type="match status" value="1"/>
</dbReference>
<evidence type="ECO:0000259" key="1">
    <source>
        <dbReference type="Pfam" id="PF05699"/>
    </source>
</evidence>
<dbReference type="InterPro" id="IPR012337">
    <property type="entry name" value="RNaseH-like_sf"/>
</dbReference>
<feature type="domain" description="HAT C-terminal dimerisation" evidence="1">
    <location>
        <begin position="694"/>
        <end position="772"/>
    </location>
</feature>
<dbReference type="InterPro" id="IPR008906">
    <property type="entry name" value="HATC_C_dom"/>
</dbReference>
<proteinExistence type="predicted"/>
<evidence type="ECO:0000259" key="2">
    <source>
        <dbReference type="Pfam" id="PF10683"/>
    </source>
</evidence>
<evidence type="ECO:0000313" key="3">
    <source>
        <dbReference type="EMBL" id="KAK3907808.1"/>
    </source>
</evidence>
<evidence type="ECO:0000313" key="4">
    <source>
        <dbReference type="Proteomes" id="UP001219518"/>
    </source>
</evidence>
<gene>
    <name evidence="3" type="ORF">KUF71_018444</name>
</gene>
<dbReference type="PANTHER" id="PTHR46169">
    <property type="entry name" value="DNA REPLICATION-RELATED ELEMENT FACTOR, ISOFORM A"/>
    <property type="match status" value="1"/>
</dbReference>
<protein>
    <submittedName>
        <fullName evidence="3">Transposable element Hobo transposase</fullName>
    </submittedName>
</protein>
<dbReference type="InterPro" id="IPR018473">
    <property type="entry name" value="Hermes_transposase_DNA-db"/>
</dbReference>
<dbReference type="Proteomes" id="UP001219518">
    <property type="component" value="Unassembled WGS sequence"/>
</dbReference>
<dbReference type="Pfam" id="PF05699">
    <property type="entry name" value="Dimer_Tnp_hAT"/>
    <property type="match status" value="1"/>
</dbReference>
<dbReference type="Gene3D" id="1.10.10.1070">
    <property type="entry name" value="Zinc finger, BED domain-containing"/>
    <property type="match status" value="1"/>
</dbReference>
<keyword evidence="4" id="KW-1185">Reference proteome</keyword>
<dbReference type="GO" id="GO:0005634">
    <property type="term" value="C:nucleus"/>
    <property type="evidence" value="ECO:0007669"/>
    <property type="project" value="TreeGrafter"/>
</dbReference>
<dbReference type="Pfam" id="PF10683">
    <property type="entry name" value="DBD_Tnp_Hermes"/>
    <property type="match status" value="1"/>
</dbReference>
<dbReference type="InterPro" id="IPR052717">
    <property type="entry name" value="Vacuolar_transposase_reg"/>
</dbReference>
<dbReference type="GO" id="GO:0046983">
    <property type="term" value="F:protein dimerization activity"/>
    <property type="evidence" value="ECO:0007669"/>
    <property type="project" value="InterPro"/>
</dbReference>
<sequence length="777" mass="88217">MSSKRSLSSDEDDDLFSSPFKLSLKGLEASMNDCALWVSYLEEAQQFQDGSTSRVVFISTETVKEKYSGYLYCVSCKQVKSYVSSKGTSGLSRHPCVKKAEAARLAAPPEDTPLPPLNQIVPGKVKSEVLKMSTLYCATDLASFQSVEGEGFLNLAQSFVDIGATHGRLDVRRMVPHRTTVTDKLEEIAGDIKLKFVPRAREAIAAGRCAATTDMWTQENKKVHFLAVILHILNSEDKLERRTAFTIDFGDEAASAENIRAQIMFQFQLLGIGEEEVEKIVFVTDRGANIVSALKNFSRLDCISHVINTVLKTGLGLKRYEITMLTPEASDIVGSVRELLTHLNARLPMKSKFPISKKQRPHCVTPPVYLPMLTAFRKRLTEITQRLKLRSEEFLLAGIDIDRVDDLIQTLRPVEKLMCRHHGPDVAGSLWPEIKVATALGVNDSPLAQDLKCQWQTEFFPLRYAYIHSQCKALVTYVKSSSLNTQLKSTLKQEMEVRWNTSLTMFESIYKVYDEASIINLLIMYRQLCVALAARDESARLKNVQKDTLKQFLDLLTPFKVESVKLQAEKTPTLQHVVLSRAALADHCQQPSQGQDQLITVLKERIHLQLERVYKCEMRHKMANFLWPSSRKLRMMTNEERSEVHTEIKKILVEMEDHEAEAAAPPPPKRPRPAEVYRKYLEDAEDSEEIVEDEIDRYVREPIGDDSDILGWWKQKRERFPRLSRLAQQFLVIPASSASAEREFSEAGHVFRQKRLRLHPSTASDILFVNSNADLIN</sequence>
<reference evidence="3" key="2">
    <citation type="journal article" date="2023" name="BMC Genomics">
        <title>Pest status, molecular evolution, and epigenetic factors derived from the genome assembly of Frankliniella fusca, a thysanopteran phytovirus vector.</title>
        <authorList>
            <person name="Catto M.A."/>
            <person name="Labadie P.E."/>
            <person name="Jacobson A.L."/>
            <person name="Kennedy G.G."/>
            <person name="Srinivasan R."/>
            <person name="Hunt B.G."/>
        </authorList>
    </citation>
    <scope>NUCLEOTIDE SEQUENCE</scope>
    <source>
        <strain evidence="3">PL_HMW_Pooled</strain>
    </source>
</reference>
<organism evidence="3 4">
    <name type="scientific">Frankliniella fusca</name>
    <dbReference type="NCBI Taxonomy" id="407009"/>
    <lineage>
        <taxon>Eukaryota</taxon>
        <taxon>Metazoa</taxon>
        <taxon>Ecdysozoa</taxon>
        <taxon>Arthropoda</taxon>
        <taxon>Hexapoda</taxon>
        <taxon>Insecta</taxon>
        <taxon>Pterygota</taxon>
        <taxon>Neoptera</taxon>
        <taxon>Paraneoptera</taxon>
        <taxon>Thysanoptera</taxon>
        <taxon>Terebrantia</taxon>
        <taxon>Thripoidea</taxon>
        <taxon>Thripidae</taxon>
        <taxon>Frankliniella</taxon>
    </lineage>
</organism>
<dbReference type="EMBL" id="JAHWGI010000020">
    <property type="protein sequence ID" value="KAK3907808.1"/>
    <property type="molecule type" value="Genomic_DNA"/>
</dbReference>